<keyword evidence="3" id="KW-1185">Reference proteome</keyword>
<protein>
    <submittedName>
        <fullName evidence="2">Uncharacterized protein</fullName>
    </submittedName>
</protein>
<dbReference type="HOGENOM" id="CLU_2155382_0_0_5"/>
<accession>B8I9Z8</accession>
<proteinExistence type="predicted"/>
<name>B8I9Z8_METNO</name>
<dbReference type="Proteomes" id="UP000008207">
    <property type="component" value="Chromosome"/>
</dbReference>
<sequence length="111" mass="11544">MSADPLSAPGASYQPGGISEVSRLANLLAERVLSAHMADAPVPDAHVRALVAAGLLLDEYGQDVPPLLIPIMDELRTGMAAEAEPQEHGSIEQEQAPARNQGPQGQGELNG</sequence>
<feature type="region of interest" description="Disordered" evidence="1">
    <location>
        <begin position="79"/>
        <end position="111"/>
    </location>
</feature>
<dbReference type="EMBL" id="CP001349">
    <property type="protein sequence ID" value="ACL57226.1"/>
    <property type="molecule type" value="Genomic_DNA"/>
</dbReference>
<dbReference type="STRING" id="460265.Mnod_2246"/>
<organism evidence="2 3">
    <name type="scientific">Methylobacterium nodulans (strain LMG 21967 / CNCM I-2342 / ORS 2060)</name>
    <dbReference type="NCBI Taxonomy" id="460265"/>
    <lineage>
        <taxon>Bacteria</taxon>
        <taxon>Pseudomonadati</taxon>
        <taxon>Pseudomonadota</taxon>
        <taxon>Alphaproteobacteria</taxon>
        <taxon>Hyphomicrobiales</taxon>
        <taxon>Methylobacteriaceae</taxon>
        <taxon>Methylobacterium</taxon>
    </lineage>
</organism>
<gene>
    <name evidence="2" type="ordered locus">Mnod_2246</name>
</gene>
<dbReference type="AlphaFoldDB" id="B8I9Z8"/>
<evidence type="ECO:0000256" key="1">
    <source>
        <dbReference type="SAM" id="MobiDB-lite"/>
    </source>
</evidence>
<evidence type="ECO:0000313" key="2">
    <source>
        <dbReference type="EMBL" id="ACL57226.1"/>
    </source>
</evidence>
<reference evidence="2 3" key="1">
    <citation type="submission" date="2009-01" db="EMBL/GenBank/DDBJ databases">
        <title>Complete sequence of chromosome of Methylobacterium nodulans ORS 2060.</title>
        <authorList>
            <consortium name="US DOE Joint Genome Institute"/>
            <person name="Lucas S."/>
            <person name="Copeland A."/>
            <person name="Lapidus A."/>
            <person name="Glavina del Rio T."/>
            <person name="Dalin E."/>
            <person name="Tice H."/>
            <person name="Bruce D."/>
            <person name="Goodwin L."/>
            <person name="Pitluck S."/>
            <person name="Sims D."/>
            <person name="Brettin T."/>
            <person name="Detter J.C."/>
            <person name="Han C."/>
            <person name="Larimer F."/>
            <person name="Land M."/>
            <person name="Hauser L."/>
            <person name="Kyrpides N."/>
            <person name="Ivanova N."/>
            <person name="Marx C.J."/>
            <person name="Richardson P."/>
        </authorList>
    </citation>
    <scope>NUCLEOTIDE SEQUENCE [LARGE SCALE GENOMIC DNA]</scope>
    <source>
        <strain evidence="3">LMG 21967 / CNCM I-2342 / ORS 2060</strain>
    </source>
</reference>
<evidence type="ECO:0000313" key="3">
    <source>
        <dbReference type="Proteomes" id="UP000008207"/>
    </source>
</evidence>
<dbReference type="KEGG" id="mno:Mnod_2246"/>
<dbReference type="eggNOG" id="ENOG5030ZMF">
    <property type="taxonomic scope" value="Bacteria"/>
</dbReference>